<dbReference type="Pfam" id="PF13145">
    <property type="entry name" value="Rotamase_2"/>
    <property type="match status" value="1"/>
</dbReference>
<dbReference type="EMBL" id="QJJY01000024">
    <property type="protein sequence ID" value="PXX26227.1"/>
    <property type="molecule type" value="Genomic_DNA"/>
</dbReference>
<evidence type="ECO:0000256" key="6">
    <source>
        <dbReference type="ARBA" id="ARBA00023235"/>
    </source>
</evidence>
<gene>
    <name evidence="10" type="ORF">NA66_102468</name>
</gene>
<feature type="chain" id="PRO_5016388578" description="peptidylprolyl isomerase" evidence="8">
    <location>
        <begin position="26"/>
        <end position="278"/>
    </location>
</feature>
<organism evidence="10 11">
    <name type="scientific">Burkholderia pyrrocinia</name>
    <name type="common">Pseudomonas pyrrocinia</name>
    <dbReference type="NCBI Taxonomy" id="60550"/>
    <lineage>
        <taxon>Bacteria</taxon>
        <taxon>Pseudomonadati</taxon>
        <taxon>Pseudomonadota</taxon>
        <taxon>Betaproteobacteria</taxon>
        <taxon>Burkholderiales</taxon>
        <taxon>Burkholderiaceae</taxon>
        <taxon>Burkholderia</taxon>
        <taxon>Burkholderia cepacia complex</taxon>
    </lineage>
</organism>
<evidence type="ECO:0000256" key="3">
    <source>
        <dbReference type="ARBA" id="ARBA00013194"/>
    </source>
</evidence>
<evidence type="ECO:0000313" key="11">
    <source>
        <dbReference type="Proteomes" id="UP000247755"/>
    </source>
</evidence>
<accession>A0A318I5T4</accession>
<feature type="domain" description="PpiC" evidence="9">
    <location>
        <begin position="139"/>
        <end position="234"/>
    </location>
</feature>
<dbReference type="PANTHER" id="PTHR47245">
    <property type="entry name" value="PEPTIDYLPROLYL ISOMERASE"/>
    <property type="match status" value="1"/>
</dbReference>
<comment type="catalytic activity">
    <reaction evidence="1">
        <text>[protein]-peptidylproline (omega=180) = [protein]-peptidylproline (omega=0)</text>
        <dbReference type="Rhea" id="RHEA:16237"/>
        <dbReference type="Rhea" id="RHEA-COMP:10747"/>
        <dbReference type="Rhea" id="RHEA-COMP:10748"/>
        <dbReference type="ChEBI" id="CHEBI:83833"/>
        <dbReference type="ChEBI" id="CHEBI:83834"/>
        <dbReference type="EC" id="5.2.1.8"/>
    </reaction>
</comment>
<dbReference type="SUPFAM" id="SSF109998">
    <property type="entry name" value="Triger factor/SurA peptide-binding domain-like"/>
    <property type="match status" value="1"/>
</dbReference>
<evidence type="ECO:0000256" key="7">
    <source>
        <dbReference type="PROSITE-ProRule" id="PRU00278"/>
    </source>
</evidence>
<protein>
    <recommendedName>
        <fullName evidence="3">peptidylprolyl isomerase</fullName>
        <ecNumber evidence="3">5.2.1.8</ecNumber>
    </recommendedName>
</protein>
<dbReference type="InterPro" id="IPR050245">
    <property type="entry name" value="PrsA_foldase"/>
</dbReference>
<reference evidence="10 11" key="1">
    <citation type="submission" date="2018-05" db="EMBL/GenBank/DDBJ databases">
        <title>Comparative genomics of bacterial root endophytes of switchgrass collected from native prairies over two seasons.</title>
        <authorList>
            <person name="Tang Y."/>
        </authorList>
    </citation>
    <scope>NUCLEOTIDE SEQUENCE [LARGE SCALE GENOMIC DNA]</scope>
    <source>
        <strain evidence="10 11">NFIX32</strain>
    </source>
</reference>
<evidence type="ECO:0000313" key="10">
    <source>
        <dbReference type="EMBL" id="PXX26227.1"/>
    </source>
</evidence>
<keyword evidence="5 7" id="KW-0697">Rotamase</keyword>
<name>A0A318I5T4_BURPY</name>
<dbReference type="Gene3D" id="3.10.50.40">
    <property type="match status" value="1"/>
</dbReference>
<dbReference type="AlphaFoldDB" id="A0A318I5T4"/>
<evidence type="ECO:0000259" key="9">
    <source>
        <dbReference type="PROSITE" id="PS50198"/>
    </source>
</evidence>
<dbReference type="PROSITE" id="PS50198">
    <property type="entry name" value="PPIC_PPIASE_2"/>
    <property type="match status" value="1"/>
</dbReference>
<feature type="signal peptide" evidence="8">
    <location>
        <begin position="1"/>
        <end position="25"/>
    </location>
</feature>
<evidence type="ECO:0000256" key="1">
    <source>
        <dbReference type="ARBA" id="ARBA00000971"/>
    </source>
</evidence>
<dbReference type="Gene3D" id="1.10.4030.10">
    <property type="entry name" value="Porin chaperone SurA, peptide-binding domain"/>
    <property type="match status" value="1"/>
</dbReference>
<evidence type="ECO:0000256" key="8">
    <source>
        <dbReference type="SAM" id="SignalP"/>
    </source>
</evidence>
<dbReference type="InterPro" id="IPR000297">
    <property type="entry name" value="PPIase_PpiC"/>
</dbReference>
<dbReference type="PANTHER" id="PTHR47245:SF1">
    <property type="entry name" value="FOLDASE PROTEIN PRSA"/>
    <property type="match status" value="1"/>
</dbReference>
<proteinExistence type="inferred from homology"/>
<evidence type="ECO:0000256" key="5">
    <source>
        <dbReference type="ARBA" id="ARBA00023110"/>
    </source>
</evidence>
<dbReference type="InterPro" id="IPR046357">
    <property type="entry name" value="PPIase_dom_sf"/>
</dbReference>
<keyword evidence="6 7" id="KW-0413">Isomerase</keyword>
<evidence type="ECO:0000256" key="4">
    <source>
        <dbReference type="ARBA" id="ARBA00022729"/>
    </source>
</evidence>
<evidence type="ECO:0000256" key="2">
    <source>
        <dbReference type="ARBA" id="ARBA00007656"/>
    </source>
</evidence>
<comment type="caution">
    <text evidence="10">The sequence shown here is derived from an EMBL/GenBank/DDBJ whole genome shotgun (WGS) entry which is preliminary data.</text>
</comment>
<dbReference type="SUPFAM" id="SSF54534">
    <property type="entry name" value="FKBP-like"/>
    <property type="match status" value="1"/>
</dbReference>
<sequence>MKTRIQAIPAVIALVCATGMTSVVAAEAGAATLPKGVVAVVNNMPIAQSDVDAIVNASGQADTPALRDAVKRDLIVRQLVEQAADKANYGSRPEVQGIVSRARANAAADLYLRDALGAQRVTDAQVKARYDYIVANAAQFEYRAEVVAVADPAKANAAAAELKQGAAFDTVAKKYNTTANGGVAEWSELKTPLAEGRTGGLPMPLAQAMTSLKPGAVSGPIQVGNAYAFVKLDEKRPVVVPSFDKAKGVLRQQLEQQARQSAMTALVDKLAAQATIQQ</sequence>
<dbReference type="RefSeq" id="WP_072435835.1">
    <property type="nucleotide sequence ID" value="NZ_QJJY01000024.1"/>
</dbReference>
<dbReference type="Proteomes" id="UP000247755">
    <property type="component" value="Unassembled WGS sequence"/>
</dbReference>
<dbReference type="InterPro" id="IPR027304">
    <property type="entry name" value="Trigger_fact/SurA_dom_sf"/>
</dbReference>
<comment type="similarity">
    <text evidence="2">Belongs to the PpiC/parvulin rotamase family.</text>
</comment>
<dbReference type="EC" id="5.2.1.8" evidence="3"/>
<dbReference type="GO" id="GO:0003755">
    <property type="term" value="F:peptidyl-prolyl cis-trans isomerase activity"/>
    <property type="evidence" value="ECO:0007669"/>
    <property type="project" value="UniProtKB-KW"/>
</dbReference>
<keyword evidence="4 8" id="KW-0732">Signal</keyword>